<dbReference type="VEuPathDB" id="FungiDB:PV07_11826"/>
<keyword evidence="2" id="KW-1185">Reference proteome</keyword>
<reference evidence="1 2" key="1">
    <citation type="submission" date="2015-01" db="EMBL/GenBank/DDBJ databases">
        <title>The Genome Sequence of Cladophialophora immunda CBS83496.</title>
        <authorList>
            <consortium name="The Broad Institute Genomics Platform"/>
            <person name="Cuomo C."/>
            <person name="de Hoog S."/>
            <person name="Gorbushina A."/>
            <person name="Stielow B."/>
            <person name="Teixiera M."/>
            <person name="Abouelleil A."/>
            <person name="Chapman S.B."/>
            <person name="Priest M."/>
            <person name="Young S.K."/>
            <person name="Wortman J."/>
            <person name="Nusbaum C."/>
            <person name="Birren B."/>
        </authorList>
    </citation>
    <scope>NUCLEOTIDE SEQUENCE [LARGE SCALE GENOMIC DNA]</scope>
    <source>
        <strain evidence="1 2">CBS 83496</strain>
    </source>
</reference>
<dbReference type="OrthoDB" id="3945550at2759"/>
<dbReference type="HOGENOM" id="CLU_460807_0_0_1"/>
<dbReference type="EMBL" id="KN847046">
    <property type="protein sequence ID" value="KIW23642.1"/>
    <property type="molecule type" value="Genomic_DNA"/>
</dbReference>
<evidence type="ECO:0008006" key="3">
    <source>
        <dbReference type="Google" id="ProtNLM"/>
    </source>
</evidence>
<sequence>MASSNLLSLEAEVLANVLEYVDSESPRTTAAVAQTCKYLNYVAKLVRYRHITVRWDAGLQAWVDNSGRNQEEWETPELLQGLRQLTVCSGDLPTLLFSPGHDDSPTAPEHCKSFNRLETVLRNASNLKTLVWKVGYLPTEVLVETLQTHQPNAKMDIFRARRLTNADRPLASEKVLAAATCLNSFSMSTAHNTCTEDMLLFHMIVRSAPNLRFASILCYPPMDLESPIVNIRRRHLEIFWFPPDQPRKQSSSLRHLTLDGWEMSDHDLAYWSQYVNLGCLEGLKCSRSRRVDRSFFERAPQLLTNLKSFSINLRAGDLSDEFLAAANNYIATCPPLQILSLWSWRGKVPLSTILDRHGATLQDLQLHEDTDLPIGILRESLSVEEIQSIRQSCPGLRTFTFDLTRASPQLQIQDYQGILDELRRFSLDKIQIYIDPGLQWFRWRARLIRQGRVTQEVLGSAYDDPTIPLDDVCLPTGCSDNSQFEGASALTIDCVRHAGGSVYPFTLQPPSTHKAICSFLIKAWKTIFGSKTSGPRQLELKFGEWEKKFEPRRHDLPDSTRDIRVFCRARPHERDDMVGECFVEFDCCGGQHSRKFSSR</sequence>
<name>A0A0D2AFJ3_9EURO</name>
<organism evidence="1 2">
    <name type="scientific">Cladophialophora immunda</name>
    <dbReference type="NCBI Taxonomy" id="569365"/>
    <lineage>
        <taxon>Eukaryota</taxon>
        <taxon>Fungi</taxon>
        <taxon>Dikarya</taxon>
        <taxon>Ascomycota</taxon>
        <taxon>Pezizomycotina</taxon>
        <taxon>Eurotiomycetes</taxon>
        <taxon>Chaetothyriomycetidae</taxon>
        <taxon>Chaetothyriales</taxon>
        <taxon>Herpotrichiellaceae</taxon>
        <taxon>Cladophialophora</taxon>
    </lineage>
</organism>
<dbReference type="STRING" id="569365.A0A0D2AFJ3"/>
<dbReference type="SUPFAM" id="SSF52047">
    <property type="entry name" value="RNI-like"/>
    <property type="match status" value="1"/>
</dbReference>
<evidence type="ECO:0000313" key="1">
    <source>
        <dbReference type="EMBL" id="KIW23642.1"/>
    </source>
</evidence>
<dbReference type="GeneID" id="27351020"/>
<dbReference type="Proteomes" id="UP000054466">
    <property type="component" value="Unassembled WGS sequence"/>
</dbReference>
<proteinExistence type="predicted"/>
<dbReference type="AlphaFoldDB" id="A0A0D2AFJ3"/>
<accession>A0A0D2AFJ3</accession>
<evidence type="ECO:0000313" key="2">
    <source>
        <dbReference type="Proteomes" id="UP000054466"/>
    </source>
</evidence>
<dbReference type="Gene3D" id="3.80.10.10">
    <property type="entry name" value="Ribonuclease Inhibitor"/>
    <property type="match status" value="1"/>
</dbReference>
<dbReference type="InterPro" id="IPR032675">
    <property type="entry name" value="LRR_dom_sf"/>
</dbReference>
<gene>
    <name evidence="1" type="ORF">PV07_11826</name>
</gene>
<protein>
    <recommendedName>
        <fullName evidence="3">F-box domain-containing protein</fullName>
    </recommendedName>
</protein>
<dbReference type="RefSeq" id="XP_016243858.1">
    <property type="nucleotide sequence ID" value="XM_016399296.1"/>
</dbReference>